<dbReference type="InterPro" id="IPR011055">
    <property type="entry name" value="Dup_hybrid_motif"/>
</dbReference>
<feature type="compositionally biased region" description="Pro residues" evidence="2">
    <location>
        <begin position="99"/>
        <end position="120"/>
    </location>
</feature>
<feature type="domain" description="LysM" evidence="4">
    <location>
        <begin position="43"/>
        <end position="87"/>
    </location>
</feature>
<dbReference type="GO" id="GO:0009279">
    <property type="term" value="C:cell outer membrane"/>
    <property type="evidence" value="ECO:0007669"/>
    <property type="project" value="TreeGrafter"/>
</dbReference>
<feature type="chain" id="PRO_5020654063" evidence="3">
    <location>
        <begin position="18"/>
        <end position="249"/>
    </location>
</feature>
<dbReference type="InterPro" id="IPR036779">
    <property type="entry name" value="LysM_dom_sf"/>
</dbReference>
<dbReference type="OrthoDB" id="9795421at2"/>
<evidence type="ECO:0000259" key="4">
    <source>
        <dbReference type="PROSITE" id="PS51782"/>
    </source>
</evidence>
<keyword evidence="6" id="KW-1185">Reference proteome</keyword>
<gene>
    <name evidence="5" type="ORF">FCE95_05800</name>
</gene>
<sequence>MKTIRALICLGSLCLLAACASSHVVREGGARGPVRVSAPKYGSTAVVQRGQTLYRIATENGISPLDLAMWNGVPPPYTIYPGQRLRLYPGRGSALVATRPPPRPGSGTAPPRPSPPPPVVTAPASSPIDWRWPTEGQLIGRYVGGDPTKQGIDIAGSGGQVVRAAADGVVVYSGSGLIGYGELIIVKHNEQWLSAYGHNRSRLVNEGQLVKSGQQIAEMGRSGAARDMLHFEIRYNGKPLDPLSYLPQR</sequence>
<dbReference type="PROSITE" id="PS51782">
    <property type="entry name" value="LYSM"/>
    <property type="match status" value="1"/>
</dbReference>
<dbReference type="GO" id="GO:0004222">
    <property type="term" value="F:metalloendopeptidase activity"/>
    <property type="evidence" value="ECO:0007669"/>
    <property type="project" value="TreeGrafter"/>
</dbReference>
<dbReference type="CDD" id="cd00118">
    <property type="entry name" value="LysM"/>
    <property type="match status" value="1"/>
</dbReference>
<feature type="region of interest" description="Disordered" evidence="2">
    <location>
        <begin position="93"/>
        <end position="127"/>
    </location>
</feature>
<dbReference type="PROSITE" id="PS51257">
    <property type="entry name" value="PROKAR_LIPOPROTEIN"/>
    <property type="match status" value="1"/>
</dbReference>
<comment type="similarity">
    <text evidence="1">Belongs to the E.coli NlpD/Haemophilus LppB family.</text>
</comment>
<dbReference type="Pfam" id="PF01551">
    <property type="entry name" value="Peptidase_M23"/>
    <property type="match status" value="1"/>
</dbReference>
<evidence type="ECO:0000313" key="5">
    <source>
        <dbReference type="EMBL" id="TKR33787.1"/>
    </source>
</evidence>
<name>A0A4U5JZQ6_9GAMM</name>
<reference evidence="5 6" key="1">
    <citation type="submission" date="2019-04" db="EMBL/GenBank/DDBJ databases">
        <title>Reference strain of H23.</title>
        <authorList>
            <person name="Luo X."/>
        </authorList>
    </citation>
    <scope>NUCLEOTIDE SEQUENCE [LARGE SCALE GENOMIC DNA]</scope>
    <source>
        <strain evidence="5 6">H23</strain>
    </source>
</reference>
<evidence type="ECO:0000313" key="6">
    <source>
        <dbReference type="Proteomes" id="UP000308707"/>
    </source>
</evidence>
<evidence type="ECO:0000256" key="2">
    <source>
        <dbReference type="SAM" id="MobiDB-lite"/>
    </source>
</evidence>
<feature type="signal peptide" evidence="3">
    <location>
        <begin position="1"/>
        <end position="17"/>
    </location>
</feature>
<dbReference type="Pfam" id="PF01476">
    <property type="entry name" value="LysM"/>
    <property type="match status" value="1"/>
</dbReference>
<dbReference type="Proteomes" id="UP000308707">
    <property type="component" value="Unassembled WGS sequence"/>
</dbReference>
<dbReference type="EMBL" id="SZUA01000001">
    <property type="protein sequence ID" value="TKR33787.1"/>
    <property type="molecule type" value="Genomic_DNA"/>
</dbReference>
<dbReference type="CDD" id="cd12797">
    <property type="entry name" value="M23_peptidase"/>
    <property type="match status" value="1"/>
</dbReference>
<dbReference type="InterPro" id="IPR016047">
    <property type="entry name" value="M23ase_b-sheet_dom"/>
</dbReference>
<dbReference type="InterPro" id="IPR050570">
    <property type="entry name" value="Cell_wall_metabolism_enzyme"/>
</dbReference>
<protein>
    <submittedName>
        <fullName evidence="5">LysM peptidoglycan-binding domain-containing protein</fullName>
    </submittedName>
</protein>
<dbReference type="AlphaFoldDB" id="A0A4U5JZQ6"/>
<dbReference type="SMART" id="SM00257">
    <property type="entry name" value="LysM"/>
    <property type="match status" value="1"/>
</dbReference>
<dbReference type="Gene3D" id="2.70.70.10">
    <property type="entry name" value="Glucose Permease (Domain IIA)"/>
    <property type="match status" value="1"/>
</dbReference>
<dbReference type="RefSeq" id="WP_137265993.1">
    <property type="nucleotide sequence ID" value="NZ_SZUA01000001.1"/>
</dbReference>
<accession>A0A4U5JZQ6</accession>
<dbReference type="GO" id="GO:0032153">
    <property type="term" value="C:cell division site"/>
    <property type="evidence" value="ECO:0007669"/>
    <property type="project" value="TreeGrafter"/>
</dbReference>
<keyword evidence="3" id="KW-0732">Signal</keyword>
<evidence type="ECO:0000256" key="3">
    <source>
        <dbReference type="SAM" id="SignalP"/>
    </source>
</evidence>
<dbReference type="PANTHER" id="PTHR21666">
    <property type="entry name" value="PEPTIDASE-RELATED"/>
    <property type="match status" value="1"/>
</dbReference>
<dbReference type="SUPFAM" id="SSF51261">
    <property type="entry name" value="Duplicated hybrid motif"/>
    <property type="match status" value="1"/>
</dbReference>
<comment type="caution">
    <text evidence="5">The sequence shown here is derived from an EMBL/GenBank/DDBJ whole genome shotgun (WGS) entry which is preliminary data.</text>
</comment>
<dbReference type="PANTHER" id="PTHR21666:SF263">
    <property type="entry name" value="MUREIN HYDROLASE ACTIVATOR NLPD"/>
    <property type="match status" value="1"/>
</dbReference>
<dbReference type="Gene3D" id="3.10.350.10">
    <property type="entry name" value="LysM domain"/>
    <property type="match status" value="1"/>
</dbReference>
<evidence type="ECO:0000256" key="1">
    <source>
        <dbReference type="ARBA" id="ARBA00038420"/>
    </source>
</evidence>
<organism evidence="5 6">
    <name type="scientific">Luteimonas gilva</name>
    <dbReference type="NCBI Taxonomy" id="2572684"/>
    <lineage>
        <taxon>Bacteria</taxon>
        <taxon>Pseudomonadati</taxon>
        <taxon>Pseudomonadota</taxon>
        <taxon>Gammaproteobacteria</taxon>
        <taxon>Lysobacterales</taxon>
        <taxon>Lysobacteraceae</taxon>
        <taxon>Luteimonas</taxon>
    </lineage>
</organism>
<dbReference type="InterPro" id="IPR018392">
    <property type="entry name" value="LysM"/>
</dbReference>
<proteinExistence type="inferred from homology"/>